<dbReference type="Gene3D" id="3.10.310.30">
    <property type="match status" value="1"/>
</dbReference>
<evidence type="ECO:0000259" key="7">
    <source>
        <dbReference type="Pfam" id="PF02272"/>
    </source>
</evidence>
<dbReference type="InterPro" id="IPR001667">
    <property type="entry name" value="DDH_dom"/>
</dbReference>
<dbReference type="Pfam" id="PF01368">
    <property type="entry name" value="DHH"/>
    <property type="match status" value="1"/>
</dbReference>
<keyword evidence="5 9" id="KW-0269">Exonuclease</keyword>
<dbReference type="PANTHER" id="PTHR30255:SF2">
    <property type="entry name" value="SINGLE-STRANDED-DNA-SPECIFIC EXONUCLEASE RECJ"/>
    <property type="match status" value="1"/>
</dbReference>
<dbReference type="Pfam" id="PF02272">
    <property type="entry name" value="DHHA1"/>
    <property type="match status" value="1"/>
</dbReference>
<evidence type="ECO:0000256" key="4">
    <source>
        <dbReference type="ARBA" id="ARBA00022801"/>
    </source>
</evidence>
<evidence type="ECO:0000313" key="9">
    <source>
        <dbReference type="EMBL" id="PKN02711.1"/>
    </source>
</evidence>
<dbReference type="InterPro" id="IPR003156">
    <property type="entry name" value="DHHA1_dom"/>
</dbReference>
<dbReference type="SUPFAM" id="SSF64182">
    <property type="entry name" value="DHH phosphoesterases"/>
    <property type="match status" value="1"/>
</dbReference>
<protein>
    <recommendedName>
        <fullName evidence="2">Single-stranded-DNA-specific exonuclease RecJ</fullName>
    </recommendedName>
</protein>
<dbReference type="Gene3D" id="3.90.1640.30">
    <property type="match status" value="1"/>
</dbReference>
<evidence type="ECO:0000259" key="6">
    <source>
        <dbReference type="Pfam" id="PF01368"/>
    </source>
</evidence>
<dbReference type="GO" id="GO:0008409">
    <property type="term" value="F:5'-3' exonuclease activity"/>
    <property type="evidence" value="ECO:0007669"/>
    <property type="project" value="InterPro"/>
</dbReference>
<name>A0A2N2F3C4_9BACT</name>
<dbReference type="EMBL" id="PHAO01000001">
    <property type="protein sequence ID" value="PKN02711.1"/>
    <property type="molecule type" value="Genomic_DNA"/>
</dbReference>
<dbReference type="InterPro" id="IPR004610">
    <property type="entry name" value="RecJ"/>
</dbReference>
<dbReference type="Proteomes" id="UP000233417">
    <property type="component" value="Unassembled WGS sequence"/>
</dbReference>
<evidence type="ECO:0000256" key="3">
    <source>
        <dbReference type="ARBA" id="ARBA00022722"/>
    </source>
</evidence>
<dbReference type="InterPro" id="IPR051673">
    <property type="entry name" value="SSDNA_exonuclease_RecJ"/>
</dbReference>
<dbReference type="PANTHER" id="PTHR30255">
    <property type="entry name" value="SINGLE-STRANDED-DNA-SPECIFIC EXONUCLEASE RECJ"/>
    <property type="match status" value="1"/>
</dbReference>
<dbReference type="AlphaFoldDB" id="A0A2N2F3C4"/>
<feature type="domain" description="RecJ OB" evidence="8">
    <location>
        <begin position="455"/>
        <end position="561"/>
    </location>
</feature>
<dbReference type="GO" id="GO:0006281">
    <property type="term" value="P:DNA repair"/>
    <property type="evidence" value="ECO:0007669"/>
    <property type="project" value="InterPro"/>
</dbReference>
<evidence type="ECO:0000259" key="8">
    <source>
        <dbReference type="Pfam" id="PF17768"/>
    </source>
</evidence>
<evidence type="ECO:0000313" key="10">
    <source>
        <dbReference type="Proteomes" id="UP000233417"/>
    </source>
</evidence>
<dbReference type="GO" id="GO:0003676">
    <property type="term" value="F:nucleic acid binding"/>
    <property type="evidence" value="ECO:0007669"/>
    <property type="project" value="InterPro"/>
</dbReference>
<gene>
    <name evidence="9" type="primary">recJ</name>
    <name evidence="9" type="ORF">CVU76_01600</name>
</gene>
<dbReference type="Pfam" id="PF17768">
    <property type="entry name" value="RecJ_OB"/>
    <property type="match status" value="1"/>
</dbReference>
<feature type="domain" description="DHHA1" evidence="7">
    <location>
        <begin position="348"/>
        <end position="439"/>
    </location>
</feature>
<dbReference type="InterPro" id="IPR041122">
    <property type="entry name" value="RecJ_OB"/>
</dbReference>
<proteinExistence type="inferred from homology"/>
<accession>A0A2N2F3C4</accession>
<feature type="domain" description="DDH" evidence="6">
    <location>
        <begin position="69"/>
        <end position="231"/>
    </location>
</feature>
<evidence type="ECO:0000256" key="1">
    <source>
        <dbReference type="ARBA" id="ARBA00005915"/>
    </source>
</evidence>
<reference evidence="9 10" key="1">
    <citation type="journal article" date="2017" name="ISME J.">
        <title>Potential for microbial H2 and metal transformations associated with novel bacteria and archaea in deep terrestrial subsurface sediments.</title>
        <authorList>
            <person name="Hernsdorf A.W."/>
            <person name="Amano Y."/>
            <person name="Miyakawa K."/>
            <person name="Ise K."/>
            <person name="Suzuki Y."/>
            <person name="Anantharaman K."/>
            <person name="Probst A."/>
            <person name="Burstein D."/>
            <person name="Thomas B.C."/>
            <person name="Banfield J.F."/>
        </authorList>
    </citation>
    <scope>NUCLEOTIDE SEQUENCE [LARGE SCALE GENOMIC DNA]</scope>
    <source>
        <strain evidence="9">HGW-Dojkabacteria-1</strain>
    </source>
</reference>
<keyword evidence="3" id="KW-0540">Nuclease</keyword>
<keyword evidence="4" id="KW-0378">Hydrolase</keyword>
<dbReference type="GO" id="GO:0006310">
    <property type="term" value="P:DNA recombination"/>
    <property type="evidence" value="ECO:0007669"/>
    <property type="project" value="InterPro"/>
</dbReference>
<comment type="caution">
    <text evidence="9">The sequence shown here is derived from an EMBL/GenBank/DDBJ whole genome shotgun (WGS) entry which is preliminary data.</text>
</comment>
<sequence>MTLKSKSNWILPEKIEIDDLISFLLKTRNIEDEENFLNPSLESIPLFEYLHDSKLAAKEIVEAVKDGKKILIHGDFDADGISSVSILWEFLFKEVSNYIGKQTDVVPYIPSRIDQGYGLTKSSLEDMVNMKADMLITVDCGVRDKELIKEYREKHGINFVITDHHQPPEDILDSLDYTLVHPMYPHFEYPETNVCGAFVTFLLTQAIRKELGMDSKISEESEGLDLVALATVTDIMPLLDSNRAVVYWGLEQIKRGKRLGLNELIDIAGIERNEIDSYHLGYILGPRINAAGRIGSPLDAVKMLVSDKESVCKNIANILNETNYQRQYMTQSSIEEAEQMIGDIAEKKLLFVVGDAWHEGIVGLVAGKLNEKYHRPVLVGTRSKEGIRGSARSIEGFDITKALTECSEYLDRYGGHEQAAGFTIKNGMEKDFAKCIHEISDREITKEMLTKELKVDLLLGSDDITKGLVEKLDMFKPYGNGNRKPLIGMTDLVVFKKQPMGKLGNHMKLICKGEGIDLITFVMFNCDEDIEEIQVDSVIDVVGSVGINTWNGNEQVQFLVKEWRFKV</sequence>
<evidence type="ECO:0000256" key="5">
    <source>
        <dbReference type="ARBA" id="ARBA00022839"/>
    </source>
</evidence>
<dbReference type="InterPro" id="IPR038763">
    <property type="entry name" value="DHH_sf"/>
</dbReference>
<evidence type="ECO:0000256" key="2">
    <source>
        <dbReference type="ARBA" id="ARBA00019841"/>
    </source>
</evidence>
<comment type="similarity">
    <text evidence="1">Belongs to the RecJ family.</text>
</comment>
<organism evidence="9 10">
    <name type="scientific">Candidatus Dojkabacteria bacterium HGW-Dojkabacteria-1</name>
    <dbReference type="NCBI Taxonomy" id="2013761"/>
    <lineage>
        <taxon>Bacteria</taxon>
        <taxon>Candidatus Dojkabacteria</taxon>
    </lineage>
</organism>
<dbReference type="NCBIfam" id="TIGR00644">
    <property type="entry name" value="recJ"/>
    <property type="match status" value="1"/>
</dbReference>